<evidence type="ECO:0000313" key="2">
    <source>
        <dbReference type="Proteomes" id="UP000218811"/>
    </source>
</evidence>
<gene>
    <name evidence="1" type="ORF">WOLCODRAFT_23425</name>
</gene>
<dbReference type="Proteomes" id="UP000218811">
    <property type="component" value="Unassembled WGS sequence"/>
</dbReference>
<accession>A0A2H3JFE3</accession>
<protein>
    <submittedName>
        <fullName evidence="1">Uncharacterized protein</fullName>
    </submittedName>
</protein>
<keyword evidence="2" id="KW-1185">Reference proteome</keyword>
<organism evidence="1 2">
    <name type="scientific">Wolfiporia cocos (strain MD-104)</name>
    <name type="common">Brown rot fungus</name>
    <dbReference type="NCBI Taxonomy" id="742152"/>
    <lineage>
        <taxon>Eukaryota</taxon>
        <taxon>Fungi</taxon>
        <taxon>Dikarya</taxon>
        <taxon>Basidiomycota</taxon>
        <taxon>Agaricomycotina</taxon>
        <taxon>Agaricomycetes</taxon>
        <taxon>Polyporales</taxon>
        <taxon>Phaeolaceae</taxon>
        <taxon>Wolfiporia</taxon>
    </lineage>
</organism>
<reference evidence="1 2" key="1">
    <citation type="journal article" date="2012" name="Science">
        <title>The Paleozoic origin of enzymatic lignin decomposition reconstructed from 31 fungal genomes.</title>
        <authorList>
            <person name="Floudas D."/>
            <person name="Binder M."/>
            <person name="Riley R."/>
            <person name="Barry K."/>
            <person name="Blanchette R.A."/>
            <person name="Henrissat B."/>
            <person name="Martinez A.T."/>
            <person name="Otillar R."/>
            <person name="Spatafora J.W."/>
            <person name="Yadav J.S."/>
            <person name="Aerts A."/>
            <person name="Benoit I."/>
            <person name="Boyd A."/>
            <person name="Carlson A."/>
            <person name="Copeland A."/>
            <person name="Coutinho P.M."/>
            <person name="de Vries R.P."/>
            <person name="Ferreira P."/>
            <person name="Findley K."/>
            <person name="Foster B."/>
            <person name="Gaskell J."/>
            <person name="Glotzer D."/>
            <person name="Gorecki P."/>
            <person name="Heitman J."/>
            <person name="Hesse C."/>
            <person name="Hori C."/>
            <person name="Igarashi K."/>
            <person name="Jurgens J.A."/>
            <person name="Kallen N."/>
            <person name="Kersten P."/>
            <person name="Kohler A."/>
            <person name="Kuees U."/>
            <person name="Kumar T.K.A."/>
            <person name="Kuo A."/>
            <person name="LaButti K."/>
            <person name="Larrondo L.F."/>
            <person name="Lindquist E."/>
            <person name="Ling A."/>
            <person name="Lombard V."/>
            <person name="Lucas S."/>
            <person name="Lundell T."/>
            <person name="Martin R."/>
            <person name="McLaughlin D.J."/>
            <person name="Morgenstern I."/>
            <person name="Morin E."/>
            <person name="Murat C."/>
            <person name="Nagy L.G."/>
            <person name="Nolan M."/>
            <person name="Ohm R.A."/>
            <person name="Patyshakuliyeva A."/>
            <person name="Rokas A."/>
            <person name="Ruiz-Duenas F.J."/>
            <person name="Sabat G."/>
            <person name="Salamov A."/>
            <person name="Samejima M."/>
            <person name="Schmutz J."/>
            <person name="Slot J.C."/>
            <person name="St John F."/>
            <person name="Stenlid J."/>
            <person name="Sun H."/>
            <person name="Sun S."/>
            <person name="Syed K."/>
            <person name="Tsang A."/>
            <person name="Wiebenga A."/>
            <person name="Young D."/>
            <person name="Pisabarro A."/>
            <person name="Eastwood D.C."/>
            <person name="Martin F."/>
            <person name="Cullen D."/>
            <person name="Grigoriev I.V."/>
            <person name="Hibbett D.S."/>
        </authorList>
    </citation>
    <scope>NUCLEOTIDE SEQUENCE [LARGE SCALE GENOMIC DNA]</scope>
    <source>
        <strain evidence="1 2">MD-104</strain>
    </source>
</reference>
<evidence type="ECO:0000313" key="1">
    <source>
        <dbReference type="EMBL" id="PCH38523.1"/>
    </source>
</evidence>
<dbReference type="AlphaFoldDB" id="A0A2H3JFE3"/>
<sequence>MTHHAFSHRAQPRRSVYDHAASVVSSWHPLTSASQPSAMLLANPSLASEPLNTQTMLPSAQRLASAVTSVIGSQALYGSLDGRGVSLIVPRPLMHPMGARGGHGSEGMAMFPSRLGVEMGRLLRASAYSVGHRGGEGSGGTTSRNKPG</sequence>
<name>A0A2H3JFE3_WOLCO</name>
<dbReference type="EMBL" id="KB467942">
    <property type="protein sequence ID" value="PCH38523.1"/>
    <property type="molecule type" value="Genomic_DNA"/>
</dbReference>
<proteinExistence type="predicted"/>